<dbReference type="Gene3D" id="3.40.50.300">
    <property type="entry name" value="P-loop containing nucleotide triphosphate hydrolases"/>
    <property type="match status" value="1"/>
</dbReference>
<protein>
    <submittedName>
        <fullName evidence="7">Transcriptional regulator of acetoin/glycerol metabolism</fullName>
    </submittedName>
</protein>
<keyword evidence="4" id="KW-0238">DNA-binding</keyword>
<keyword evidence="8" id="KW-1185">Reference proteome</keyword>
<dbReference type="PANTHER" id="PTHR32071">
    <property type="entry name" value="TRANSCRIPTIONAL REGULATORY PROTEIN"/>
    <property type="match status" value="1"/>
</dbReference>
<dbReference type="InterPro" id="IPR003593">
    <property type="entry name" value="AAA+_ATPase"/>
</dbReference>
<evidence type="ECO:0000313" key="8">
    <source>
        <dbReference type="Proteomes" id="UP000199309"/>
    </source>
</evidence>
<reference evidence="7 8" key="1">
    <citation type="submission" date="2016-10" db="EMBL/GenBank/DDBJ databases">
        <authorList>
            <person name="de Groot N.N."/>
        </authorList>
    </citation>
    <scope>NUCLEOTIDE SEQUENCE [LARGE SCALE GENOMIC DNA]</scope>
    <source>
        <strain evidence="7 8">DSM 16981</strain>
    </source>
</reference>
<name>A0A1H0BPW6_9FIRM</name>
<evidence type="ECO:0000256" key="3">
    <source>
        <dbReference type="ARBA" id="ARBA00023015"/>
    </source>
</evidence>
<evidence type="ECO:0000256" key="5">
    <source>
        <dbReference type="ARBA" id="ARBA00023163"/>
    </source>
</evidence>
<dbReference type="EMBL" id="FNHQ01000054">
    <property type="protein sequence ID" value="SDN47628.1"/>
    <property type="molecule type" value="Genomic_DNA"/>
</dbReference>
<keyword evidence="3" id="KW-0805">Transcription regulation</keyword>
<evidence type="ECO:0000313" key="7">
    <source>
        <dbReference type="EMBL" id="SDN47628.1"/>
    </source>
</evidence>
<keyword evidence="1" id="KW-0547">Nucleotide-binding</keyword>
<feature type="domain" description="Sigma-54 factor interaction" evidence="6">
    <location>
        <begin position="333"/>
        <end position="563"/>
    </location>
</feature>
<dbReference type="Pfam" id="PF25601">
    <property type="entry name" value="AAA_lid_14"/>
    <property type="match status" value="1"/>
</dbReference>
<dbReference type="Gene3D" id="3.30.450.40">
    <property type="match status" value="1"/>
</dbReference>
<keyword evidence="5" id="KW-0804">Transcription</keyword>
<dbReference type="SUPFAM" id="SSF52540">
    <property type="entry name" value="P-loop containing nucleoside triphosphate hydrolases"/>
    <property type="match status" value="1"/>
</dbReference>
<dbReference type="InterPro" id="IPR058031">
    <property type="entry name" value="AAA_lid_NorR"/>
</dbReference>
<evidence type="ECO:0000256" key="4">
    <source>
        <dbReference type="ARBA" id="ARBA00023125"/>
    </source>
</evidence>
<dbReference type="GO" id="GO:0003677">
    <property type="term" value="F:DNA binding"/>
    <property type="evidence" value="ECO:0007669"/>
    <property type="project" value="UniProtKB-KW"/>
</dbReference>
<dbReference type="InterPro" id="IPR025662">
    <property type="entry name" value="Sigma_54_int_dom_ATP-bd_1"/>
</dbReference>
<gene>
    <name evidence="7" type="ORF">SAMN05660299_02775</name>
</gene>
<evidence type="ECO:0000259" key="6">
    <source>
        <dbReference type="PROSITE" id="PS50045"/>
    </source>
</evidence>
<dbReference type="SMART" id="SM00382">
    <property type="entry name" value="AAA"/>
    <property type="match status" value="1"/>
</dbReference>
<dbReference type="PANTHER" id="PTHR32071:SF57">
    <property type="entry name" value="C4-DICARBOXYLATE TRANSPORT TRANSCRIPTIONAL REGULATORY PROTEIN DCTD"/>
    <property type="match status" value="1"/>
</dbReference>
<dbReference type="STRING" id="349095.SAMN05660299_02775"/>
<dbReference type="FunFam" id="3.40.50.300:FF:000006">
    <property type="entry name" value="DNA-binding transcriptional regulator NtrC"/>
    <property type="match status" value="1"/>
</dbReference>
<dbReference type="OrthoDB" id="9803970at2"/>
<dbReference type="CDD" id="cd00009">
    <property type="entry name" value="AAA"/>
    <property type="match status" value="1"/>
</dbReference>
<dbReference type="GO" id="GO:0005524">
    <property type="term" value="F:ATP binding"/>
    <property type="evidence" value="ECO:0007669"/>
    <property type="project" value="UniProtKB-KW"/>
</dbReference>
<dbReference type="Gene3D" id="1.10.8.60">
    <property type="match status" value="1"/>
</dbReference>
<dbReference type="RefSeq" id="WP_091653124.1">
    <property type="nucleotide sequence ID" value="NZ_FNHQ01000054.1"/>
</dbReference>
<dbReference type="GO" id="GO:0006355">
    <property type="term" value="P:regulation of DNA-templated transcription"/>
    <property type="evidence" value="ECO:0007669"/>
    <property type="project" value="InterPro"/>
</dbReference>
<dbReference type="InterPro" id="IPR027417">
    <property type="entry name" value="P-loop_NTPase"/>
</dbReference>
<dbReference type="Gene3D" id="1.10.10.60">
    <property type="entry name" value="Homeodomain-like"/>
    <property type="match status" value="1"/>
</dbReference>
<dbReference type="Proteomes" id="UP000199309">
    <property type="component" value="Unassembled WGS sequence"/>
</dbReference>
<sequence>MNLDGLKKMWEQFIVKGELDERVQPAVAKSWKRCRQYGVDPWSGRGKHIEGNDFKRILIQHQSLLEIAIPIMQSVYEIVKKSHFLLVLTDEQGTILKTIGDDSIQKRSQELVFSEGTSWNTLEVGSNAIGIALDNNMPIQIRGAEHYCVPHHNWTCSAAPIHGLDGRSIGVLDISGNAEEAHPHTLALAVAGAFSIENMMSSVHNSLLMRTALNSSHESIILLNDNFFPIWLNLTAKQTLSLFLPQIAAVDFRKLLPDLDWKMVADWNHKEPLFMTDVRFLTKQSAIHCSVSISSAMSSSGRTYTIALQKQEKLIQSVNKMSGNQAKYTFDDIYTQDPVMQHVITLAQKYAQCDGNILIEGESGTGKELFAQSIHNNSQRSRGPFVAINCASLPRDLIESELFGYEKGAFTGALKEGNPGKFELANHGTLFLDEIGEMPLEFQAKLLRAVETLCIRRIGGKEEKRLDVRIIAATNRNLYREVGLGHFRDDLYFRLNVLPLCVPPLRERPSDISFCAKQFFERLNRRYPYKRKNVAASFFEILKKYSWPGNIRELQNIIERVFYICSSNCISQKDFSYIMDETHSIIEEQESSLTQEREKIIYVLQTGSGSIEAAANSLGVSRATFYRMCKQYKIMPKMIRKQNKCML</sequence>
<organism evidence="7 8">
    <name type="scientific">Megasphaera paucivorans</name>
    <dbReference type="NCBI Taxonomy" id="349095"/>
    <lineage>
        <taxon>Bacteria</taxon>
        <taxon>Bacillati</taxon>
        <taxon>Bacillota</taxon>
        <taxon>Negativicutes</taxon>
        <taxon>Veillonellales</taxon>
        <taxon>Veillonellaceae</taxon>
        <taxon>Megasphaera</taxon>
    </lineage>
</organism>
<dbReference type="InterPro" id="IPR003018">
    <property type="entry name" value="GAF"/>
</dbReference>
<dbReference type="PROSITE" id="PS50045">
    <property type="entry name" value="SIGMA54_INTERACT_4"/>
    <property type="match status" value="1"/>
</dbReference>
<dbReference type="InterPro" id="IPR002078">
    <property type="entry name" value="Sigma_54_int"/>
</dbReference>
<dbReference type="InterPro" id="IPR025944">
    <property type="entry name" value="Sigma_54_int_dom_CS"/>
</dbReference>
<dbReference type="PROSITE" id="PS00688">
    <property type="entry name" value="SIGMA54_INTERACT_3"/>
    <property type="match status" value="1"/>
</dbReference>
<dbReference type="Pfam" id="PF01590">
    <property type="entry name" value="GAF"/>
    <property type="match status" value="1"/>
</dbReference>
<dbReference type="PROSITE" id="PS00675">
    <property type="entry name" value="SIGMA54_INTERACT_1"/>
    <property type="match status" value="1"/>
</dbReference>
<keyword evidence="2" id="KW-0067">ATP-binding</keyword>
<dbReference type="AlphaFoldDB" id="A0A1H0BPW6"/>
<dbReference type="SUPFAM" id="SSF46689">
    <property type="entry name" value="Homeodomain-like"/>
    <property type="match status" value="1"/>
</dbReference>
<evidence type="ECO:0000256" key="2">
    <source>
        <dbReference type="ARBA" id="ARBA00022840"/>
    </source>
</evidence>
<dbReference type="SUPFAM" id="SSF55781">
    <property type="entry name" value="GAF domain-like"/>
    <property type="match status" value="1"/>
</dbReference>
<dbReference type="InterPro" id="IPR029016">
    <property type="entry name" value="GAF-like_dom_sf"/>
</dbReference>
<proteinExistence type="predicted"/>
<evidence type="ECO:0000256" key="1">
    <source>
        <dbReference type="ARBA" id="ARBA00022741"/>
    </source>
</evidence>
<dbReference type="InterPro" id="IPR009057">
    <property type="entry name" value="Homeodomain-like_sf"/>
</dbReference>
<dbReference type="Pfam" id="PF00158">
    <property type="entry name" value="Sigma54_activat"/>
    <property type="match status" value="1"/>
</dbReference>
<accession>A0A1H0BPW6</accession>